<sequence>MENYQVLELIGEGSFGKVYKGRKKYTGSTVALKFIPKAGKSEKDLRNLHREIDIMSDLRHPNIIQLLDNFETEQEVVVVTEYAEGELFQILEDDGKLSEDQVQQIAGQLVSALYYLHSHRILHRDMKPQNILIGKGGVVKLCDFGFARAMSMNTLVLTSIKGTPLYMSPELVEEKPYDHNADLWSLGCILYELFVGKPPIITQQATSKGGGSKILRKARQKMAEKEKKSKETHKTEDTKAKKEQSKSKLPQIKLKKSTKSDTAAKLKQTEKIPNMKQLSLQDRDLEDSEDDWQEIIDATDPNNMQLTAPMTLLSDAEFRRKIVEEIQIAKDKALAGKMSGASTFRSIVKVATNLLATKCDSDLLWKFCSELQIPFQFLEMLDHIWKSDAQKKRSWSYKISTDIVGLLTTFVASDFNVRNISGTQQINTQREFGDTAVKIIHTLSKIIPSKLQNNHSLQDQVLLCIIFTCESVDHGQNATVAAKVYKELSQSGILEVISDHSFNRTWARDLQNDRFTEIQALYISALAAVTHIPVIGLPIRRYKHLCTNTVAKLINASVIPSLPAVLSNPNTCANCLKVIYSCAQINRDVCKLLSTDAVFKVLMNILKGGVQVTNLEAQVIDLVLNTLTTLVMYTPAPAKFLLEGEADLAANMLTQSVEPTHILSAAGLVFELSNLGAVFEIGLGEFFNSISNAVSNLTEVETLPPSGHGMLDGVIGMLQQLVTDGDHQSVNGLLQCGGWTALWYRLGHAVNVDIKDERDTETLPSTRLLTARSNDPYDPMLMSQDAILSFLSLATSVFAWDPSKSFPLFTISNGIVLMSLVALLSDEFIHSPNIQETTEPDEMPELLEELVIQTLQCLCFPFAIELSDQLLQQIVTCFSELDVLPIVLHRCVQNVSHKSLEVPMRLLSKLTTHHGQSLDRFVQICTQNTTKSRNILNYLKQAVISPGTSMEAKSELLGLLNFAVRSKPDKNSMFASEIFFNLGKSPIPASLCFQSMDTNLQTQACHLLGNLL</sequence>
<dbReference type="GO" id="GO:0007224">
    <property type="term" value="P:smoothened signaling pathway"/>
    <property type="evidence" value="ECO:0007669"/>
    <property type="project" value="TreeGrafter"/>
</dbReference>
<comment type="catalytic activity">
    <reaction evidence="8">
        <text>L-seryl-[protein] + ATP = O-phospho-L-seryl-[protein] + ADP + H(+)</text>
        <dbReference type="Rhea" id="RHEA:17989"/>
        <dbReference type="Rhea" id="RHEA-COMP:9863"/>
        <dbReference type="Rhea" id="RHEA-COMP:11604"/>
        <dbReference type="ChEBI" id="CHEBI:15378"/>
        <dbReference type="ChEBI" id="CHEBI:29999"/>
        <dbReference type="ChEBI" id="CHEBI:30616"/>
        <dbReference type="ChEBI" id="CHEBI:83421"/>
        <dbReference type="ChEBI" id="CHEBI:456216"/>
        <dbReference type="EC" id="2.7.11.1"/>
    </reaction>
</comment>
<evidence type="ECO:0000256" key="5">
    <source>
        <dbReference type="ARBA" id="ARBA00022777"/>
    </source>
</evidence>
<evidence type="ECO:0000256" key="9">
    <source>
        <dbReference type="PROSITE-ProRule" id="PRU10141"/>
    </source>
</evidence>
<dbReference type="PROSITE" id="PS00107">
    <property type="entry name" value="PROTEIN_KINASE_ATP"/>
    <property type="match status" value="1"/>
</dbReference>
<dbReference type="PANTHER" id="PTHR22983:SF6">
    <property type="entry name" value="SERINE_THREONINE-PROTEIN KINASE 36"/>
    <property type="match status" value="1"/>
</dbReference>
<keyword evidence="13" id="KW-1185">Reference proteome</keyword>
<keyword evidence="4 9" id="KW-0547">Nucleotide-binding</keyword>
<dbReference type="Pfam" id="PF00069">
    <property type="entry name" value="Pkinase"/>
    <property type="match status" value="1"/>
</dbReference>
<evidence type="ECO:0000256" key="2">
    <source>
        <dbReference type="ARBA" id="ARBA00022527"/>
    </source>
</evidence>
<comment type="catalytic activity">
    <reaction evidence="7">
        <text>L-threonyl-[protein] + ATP = O-phospho-L-threonyl-[protein] + ADP + H(+)</text>
        <dbReference type="Rhea" id="RHEA:46608"/>
        <dbReference type="Rhea" id="RHEA-COMP:11060"/>
        <dbReference type="Rhea" id="RHEA-COMP:11605"/>
        <dbReference type="ChEBI" id="CHEBI:15378"/>
        <dbReference type="ChEBI" id="CHEBI:30013"/>
        <dbReference type="ChEBI" id="CHEBI:30616"/>
        <dbReference type="ChEBI" id="CHEBI:61977"/>
        <dbReference type="ChEBI" id="CHEBI:456216"/>
        <dbReference type="EC" id="2.7.11.1"/>
    </reaction>
</comment>
<feature type="binding site" evidence="9">
    <location>
        <position position="33"/>
    </location>
    <ligand>
        <name>ATP</name>
        <dbReference type="ChEBI" id="CHEBI:30616"/>
    </ligand>
</feature>
<keyword evidence="2" id="KW-0723">Serine/threonine-protein kinase</keyword>
<dbReference type="PANTHER" id="PTHR22983">
    <property type="entry name" value="PROTEIN KINASE RELATED"/>
    <property type="match status" value="1"/>
</dbReference>
<feature type="compositionally biased region" description="Basic and acidic residues" evidence="10">
    <location>
        <begin position="221"/>
        <end position="246"/>
    </location>
</feature>
<dbReference type="GO" id="GO:0005524">
    <property type="term" value="F:ATP binding"/>
    <property type="evidence" value="ECO:0007669"/>
    <property type="project" value="UniProtKB-UniRule"/>
</dbReference>
<organism evidence="12 13">
    <name type="scientific">Ciona savignyi</name>
    <name type="common">Pacific transparent sea squirt</name>
    <dbReference type="NCBI Taxonomy" id="51511"/>
    <lineage>
        <taxon>Eukaryota</taxon>
        <taxon>Metazoa</taxon>
        <taxon>Chordata</taxon>
        <taxon>Tunicata</taxon>
        <taxon>Ascidiacea</taxon>
        <taxon>Phlebobranchia</taxon>
        <taxon>Cionidae</taxon>
        <taxon>Ciona</taxon>
    </lineage>
</organism>
<dbReference type="GO" id="GO:0004674">
    <property type="term" value="F:protein serine/threonine kinase activity"/>
    <property type="evidence" value="ECO:0007669"/>
    <property type="project" value="UniProtKB-KW"/>
</dbReference>
<evidence type="ECO:0000256" key="3">
    <source>
        <dbReference type="ARBA" id="ARBA00022679"/>
    </source>
</evidence>
<feature type="domain" description="Protein kinase" evidence="11">
    <location>
        <begin position="4"/>
        <end position="254"/>
    </location>
</feature>
<dbReference type="InterPro" id="IPR000719">
    <property type="entry name" value="Prot_kinase_dom"/>
</dbReference>
<dbReference type="InterPro" id="IPR008271">
    <property type="entry name" value="Ser/Thr_kinase_AS"/>
</dbReference>
<protein>
    <recommendedName>
        <fullName evidence="1">non-specific serine/threonine protein kinase</fullName>
        <ecNumber evidence="1">2.7.11.1</ecNumber>
    </recommendedName>
</protein>
<dbReference type="SMART" id="SM00220">
    <property type="entry name" value="S_TKc"/>
    <property type="match status" value="1"/>
</dbReference>
<dbReference type="OMA" id="LCPSFLH"/>
<dbReference type="SUPFAM" id="SSF56112">
    <property type="entry name" value="Protein kinase-like (PK-like)"/>
    <property type="match status" value="1"/>
</dbReference>
<dbReference type="EC" id="2.7.11.1" evidence="1"/>
<accession>H2YCY2</accession>
<reference evidence="12" key="3">
    <citation type="submission" date="2025-09" db="UniProtKB">
        <authorList>
            <consortium name="Ensembl"/>
        </authorList>
    </citation>
    <scope>IDENTIFICATION</scope>
</reference>
<keyword evidence="5" id="KW-0418">Kinase</keyword>
<evidence type="ECO:0000313" key="13">
    <source>
        <dbReference type="Proteomes" id="UP000007875"/>
    </source>
</evidence>
<dbReference type="FunFam" id="3.30.200.20:FF:000042">
    <property type="entry name" value="Aurora kinase A"/>
    <property type="match status" value="1"/>
</dbReference>
<evidence type="ECO:0000256" key="7">
    <source>
        <dbReference type="ARBA" id="ARBA00047899"/>
    </source>
</evidence>
<reference evidence="13" key="1">
    <citation type="submission" date="2003-08" db="EMBL/GenBank/DDBJ databases">
        <authorList>
            <person name="Birren B."/>
            <person name="Nusbaum C."/>
            <person name="Abebe A."/>
            <person name="Abouelleil A."/>
            <person name="Adekoya E."/>
            <person name="Ait-zahra M."/>
            <person name="Allen N."/>
            <person name="Allen T."/>
            <person name="An P."/>
            <person name="Anderson M."/>
            <person name="Anderson S."/>
            <person name="Arachchi H."/>
            <person name="Armbruster J."/>
            <person name="Bachantsang P."/>
            <person name="Baldwin J."/>
            <person name="Barry A."/>
            <person name="Bayul T."/>
            <person name="Blitshsteyn B."/>
            <person name="Bloom T."/>
            <person name="Blye J."/>
            <person name="Boguslavskiy L."/>
            <person name="Borowsky M."/>
            <person name="Boukhgalter B."/>
            <person name="Brunache A."/>
            <person name="Butler J."/>
            <person name="Calixte N."/>
            <person name="Calvo S."/>
            <person name="Camarata J."/>
            <person name="Campo K."/>
            <person name="Chang J."/>
            <person name="Cheshatsang Y."/>
            <person name="Citroen M."/>
            <person name="Collymore A."/>
            <person name="Considine T."/>
            <person name="Cook A."/>
            <person name="Cooke P."/>
            <person name="Corum B."/>
            <person name="Cuomo C."/>
            <person name="David R."/>
            <person name="Dawoe T."/>
            <person name="Degray S."/>
            <person name="Dodge S."/>
            <person name="Dooley K."/>
            <person name="Dorje P."/>
            <person name="Dorjee K."/>
            <person name="Dorris L."/>
            <person name="Duffey N."/>
            <person name="Dupes A."/>
            <person name="Elkins T."/>
            <person name="Engels R."/>
            <person name="Erickson J."/>
            <person name="Farina A."/>
            <person name="Faro S."/>
            <person name="Ferreira P."/>
            <person name="Fischer H."/>
            <person name="Fitzgerald M."/>
            <person name="Foley K."/>
            <person name="Gage D."/>
            <person name="Galagan J."/>
            <person name="Gearin G."/>
            <person name="Gnerre S."/>
            <person name="Gnirke A."/>
            <person name="Goyette A."/>
            <person name="Graham J."/>
            <person name="Grandbois E."/>
            <person name="Gyaltsen K."/>
            <person name="Hafez N."/>
            <person name="Hagopian D."/>
            <person name="Hagos B."/>
            <person name="Hall J."/>
            <person name="Hatcher B."/>
            <person name="Heller A."/>
            <person name="Higgins H."/>
            <person name="Honan T."/>
            <person name="Horn A."/>
            <person name="Houde N."/>
            <person name="Hughes L."/>
            <person name="Hulme W."/>
            <person name="Husby E."/>
            <person name="Iliev I."/>
            <person name="Jaffe D."/>
            <person name="Jones C."/>
            <person name="Kamal M."/>
            <person name="Kamat A."/>
            <person name="Kamvysselis M."/>
            <person name="Karlsson E."/>
            <person name="Kells C."/>
            <person name="Kieu A."/>
            <person name="Kisner P."/>
            <person name="Kodira C."/>
            <person name="Kulbokas E."/>
            <person name="Labutti K."/>
            <person name="Lama D."/>
            <person name="Landers T."/>
            <person name="Leger J."/>
            <person name="Levine S."/>
            <person name="Lewis D."/>
            <person name="Lewis T."/>
            <person name="Lindblad-toh K."/>
            <person name="Liu X."/>
            <person name="Lokyitsang T."/>
            <person name="Lokyitsang Y."/>
            <person name="Lucien O."/>
            <person name="Lui A."/>
            <person name="Ma L.J."/>
            <person name="Mabbitt R."/>
            <person name="Macdonald J."/>
            <person name="Maclean C."/>
            <person name="Major J."/>
            <person name="Manning J."/>
            <person name="Marabella R."/>
            <person name="Maru K."/>
            <person name="Matthews C."/>
            <person name="Mauceli E."/>
            <person name="Mccarthy M."/>
            <person name="Mcdonough S."/>
            <person name="Mcghee T."/>
            <person name="Meldrim J."/>
            <person name="Meneus L."/>
            <person name="Mesirov J."/>
            <person name="Mihalev A."/>
            <person name="Mihova T."/>
            <person name="Mikkelsen T."/>
            <person name="Mlenga V."/>
            <person name="Moru K."/>
            <person name="Mozes J."/>
            <person name="Mulrain L."/>
            <person name="Munson G."/>
            <person name="Naylor J."/>
            <person name="Newes C."/>
            <person name="Nguyen C."/>
            <person name="Nguyen N."/>
            <person name="Nguyen T."/>
            <person name="Nicol R."/>
            <person name="Nielsen C."/>
            <person name="Nizzari M."/>
            <person name="Norbu C."/>
            <person name="Norbu N."/>
            <person name="O'donnell P."/>
            <person name="Okoawo O."/>
            <person name="O'leary S."/>
            <person name="Omotosho B."/>
            <person name="O'neill K."/>
            <person name="Osman S."/>
            <person name="Parker S."/>
            <person name="Perrin D."/>
            <person name="Phunkhang P."/>
            <person name="Piqani B."/>
            <person name="Purcell S."/>
            <person name="Rachupka T."/>
            <person name="Ramasamy U."/>
            <person name="Rameau R."/>
            <person name="Ray V."/>
            <person name="Raymond C."/>
            <person name="Retta R."/>
            <person name="Richardson S."/>
            <person name="Rise C."/>
            <person name="Rodriguez J."/>
            <person name="Rogers J."/>
            <person name="Rogov P."/>
            <person name="Rutman M."/>
            <person name="Schupbach R."/>
            <person name="Seaman C."/>
            <person name="Settipalli S."/>
            <person name="Sharpe T."/>
            <person name="Sheridan J."/>
            <person name="Sherpa N."/>
            <person name="Shi J."/>
            <person name="Smirnov S."/>
            <person name="Smith C."/>
            <person name="Sougnez C."/>
            <person name="Spencer B."/>
            <person name="Stalker J."/>
            <person name="Stange-thomann N."/>
            <person name="Stavropoulos S."/>
            <person name="Stetson K."/>
            <person name="Stone C."/>
            <person name="Stone S."/>
            <person name="Stubbs M."/>
            <person name="Talamas J."/>
            <person name="Tchuinga P."/>
            <person name="Tenzing P."/>
            <person name="Tesfaye S."/>
            <person name="Theodore J."/>
            <person name="Thoulutsang Y."/>
            <person name="Topham K."/>
            <person name="Towey S."/>
            <person name="Tsamla T."/>
            <person name="Tsomo N."/>
            <person name="Vallee D."/>
            <person name="Vassiliev H."/>
            <person name="Venkataraman V."/>
            <person name="Vinson J."/>
            <person name="Vo A."/>
            <person name="Wade C."/>
            <person name="Wang S."/>
            <person name="Wangchuk T."/>
            <person name="Wangdi T."/>
            <person name="Whittaker C."/>
            <person name="Wilkinson J."/>
            <person name="Wu Y."/>
            <person name="Wyman D."/>
            <person name="Yadav S."/>
            <person name="Yang S."/>
            <person name="Yang X."/>
            <person name="Yeager S."/>
            <person name="Yee E."/>
            <person name="Young G."/>
            <person name="Zainoun J."/>
            <person name="Zembeck L."/>
            <person name="Zimmer A."/>
            <person name="Zody M."/>
            <person name="Lander E."/>
        </authorList>
    </citation>
    <scope>NUCLEOTIDE SEQUENCE [LARGE SCALE GENOMIC DNA]</scope>
</reference>
<dbReference type="InterPro" id="IPR017441">
    <property type="entry name" value="Protein_kinase_ATP_BS"/>
</dbReference>
<dbReference type="PROSITE" id="PS50011">
    <property type="entry name" value="PROTEIN_KINASE_DOM"/>
    <property type="match status" value="1"/>
</dbReference>
<keyword evidence="3" id="KW-0808">Transferase</keyword>
<dbReference type="InParanoid" id="H2YCY2"/>
<dbReference type="PROSITE" id="PS00108">
    <property type="entry name" value="PROTEIN_KINASE_ST"/>
    <property type="match status" value="1"/>
</dbReference>
<dbReference type="STRING" id="51511.ENSCSAVP00000003180"/>
<evidence type="ECO:0000256" key="8">
    <source>
        <dbReference type="ARBA" id="ARBA00048679"/>
    </source>
</evidence>
<feature type="region of interest" description="Disordered" evidence="10">
    <location>
        <begin position="205"/>
        <end position="275"/>
    </location>
</feature>
<dbReference type="FunFam" id="1.10.510.10:FF:000571">
    <property type="entry name" value="Maternal embryonic leucine zipper kinase"/>
    <property type="match status" value="1"/>
</dbReference>
<evidence type="ECO:0000256" key="10">
    <source>
        <dbReference type="SAM" id="MobiDB-lite"/>
    </source>
</evidence>
<dbReference type="eggNOG" id="KOG0597">
    <property type="taxonomic scope" value="Eukaryota"/>
</dbReference>
<evidence type="ECO:0000259" key="11">
    <source>
        <dbReference type="PROSITE" id="PS50011"/>
    </source>
</evidence>
<dbReference type="Ensembl" id="ENSCSAVT00000003229.1">
    <property type="protein sequence ID" value="ENSCSAVP00000003180.1"/>
    <property type="gene ID" value="ENSCSAVG00000001892.1"/>
</dbReference>
<feature type="compositionally biased region" description="Basic and acidic residues" evidence="10">
    <location>
        <begin position="258"/>
        <end position="270"/>
    </location>
</feature>
<dbReference type="InterPro" id="IPR016024">
    <property type="entry name" value="ARM-type_fold"/>
</dbReference>
<dbReference type="GO" id="GO:0005737">
    <property type="term" value="C:cytoplasm"/>
    <property type="evidence" value="ECO:0007669"/>
    <property type="project" value="TreeGrafter"/>
</dbReference>
<reference evidence="12" key="2">
    <citation type="submission" date="2025-08" db="UniProtKB">
        <authorList>
            <consortium name="Ensembl"/>
        </authorList>
    </citation>
    <scope>IDENTIFICATION</scope>
</reference>
<evidence type="ECO:0000256" key="6">
    <source>
        <dbReference type="ARBA" id="ARBA00022840"/>
    </source>
</evidence>
<dbReference type="Gene3D" id="1.10.510.10">
    <property type="entry name" value="Transferase(Phosphotransferase) domain 1"/>
    <property type="match status" value="1"/>
</dbReference>
<dbReference type="GeneTree" id="ENSGT00940000158375"/>
<dbReference type="AlphaFoldDB" id="H2YCY2"/>
<evidence type="ECO:0000313" key="12">
    <source>
        <dbReference type="Ensembl" id="ENSCSAVP00000003180.1"/>
    </source>
</evidence>
<name>H2YCY2_CIOSA</name>
<evidence type="ECO:0000256" key="1">
    <source>
        <dbReference type="ARBA" id="ARBA00012513"/>
    </source>
</evidence>
<dbReference type="SUPFAM" id="SSF48371">
    <property type="entry name" value="ARM repeat"/>
    <property type="match status" value="1"/>
</dbReference>
<evidence type="ECO:0000256" key="4">
    <source>
        <dbReference type="ARBA" id="ARBA00022741"/>
    </source>
</evidence>
<keyword evidence="6 9" id="KW-0067">ATP-binding</keyword>
<proteinExistence type="predicted"/>
<dbReference type="Proteomes" id="UP000007875">
    <property type="component" value="Unassembled WGS sequence"/>
</dbReference>
<dbReference type="InterPro" id="IPR011009">
    <property type="entry name" value="Kinase-like_dom_sf"/>
</dbReference>